<keyword evidence="10" id="KW-0479">Metal-binding</keyword>
<dbReference type="InterPro" id="IPR001731">
    <property type="entry name" value="ALAD"/>
</dbReference>
<evidence type="ECO:0000256" key="4">
    <source>
        <dbReference type="ARBA" id="ARBA00020771"/>
    </source>
</evidence>
<dbReference type="GO" id="GO:0005829">
    <property type="term" value="C:cytosol"/>
    <property type="evidence" value="ECO:0007669"/>
    <property type="project" value="TreeGrafter"/>
</dbReference>
<organism evidence="13 14">
    <name type="scientific">Sphingomonas aliaeris</name>
    <dbReference type="NCBI Taxonomy" id="2759526"/>
    <lineage>
        <taxon>Bacteria</taxon>
        <taxon>Pseudomonadati</taxon>
        <taxon>Pseudomonadota</taxon>
        <taxon>Alphaproteobacteria</taxon>
        <taxon>Sphingomonadales</taxon>
        <taxon>Sphingomonadaceae</taxon>
        <taxon>Sphingomonas</taxon>
    </lineage>
</organism>
<dbReference type="CDD" id="cd04823">
    <property type="entry name" value="ALAD_PBGS_aspartate_rich"/>
    <property type="match status" value="1"/>
</dbReference>
<name>A0A974NXG0_9SPHN</name>
<dbReference type="PROSITE" id="PS00169">
    <property type="entry name" value="D_ALA_DEHYDRATASE"/>
    <property type="match status" value="1"/>
</dbReference>
<dbReference type="GO" id="GO:0008270">
    <property type="term" value="F:zinc ion binding"/>
    <property type="evidence" value="ECO:0007669"/>
    <property type="project" value="TreeGrafter"/>
</dbReference>
<evidence type="ECO:0000256" key="3">
    <source>
        <dbReference type="ARBA" id="ARBA00012053"/>
    </source>
</evidence>
<comment type="pathway">
    <text evidence="1">Porphyrin-containing compound metabolism; protoporphyrin-IX biosynthesis; coproporphyrinogen-III from 5-aminolevulinate: step 1/4.</text>
</comment>
<feature type="active site" description="Schiff-base intermediate with substrate" evidence="9">
    <location>
        <position position="254"/>
    </location>
</feature>
<proteinExistence type="inferred from homology"/>
<comment type="catalytic activity">
    <reaction evidence="8 11">
        <text>2 5-aminolevulinate = porphobilinogen + 2 H2O + H(+)</text>
        <dbReference type="Rhea" id="RHEA:24064"/>
        <dbReference type="ChEBI" id="CHEBI:15377"/>
        <dbReference type="ChEBI" id="CHEBI:15378"/>
        <dbReference type="ChEBI" id="CHEBI:58126"/>
        <dbReference type="ChEBI" id="CHEBI:356416"/>
        <dbReference type="EC" id="4.2.1.24"/>
    </reaction>
</comment>
<dbReference type="EMBL" id="CP061035">
    <property type="protein sequence ID" value="QQV78692.1"/>
    <property type="molecule type" value="Genomic_DNA"/>
</dbReference>
<dbReference type="InterPro" id="IPR030656">
    <property type="entry name" value="ALAD_AS"/>
</dbReference>
<protein>
    <recommendedName>
        <fullName evidence="4 11">Delta-aminolevulinic acid dehydratase</fullName>
        <ecNumber evidence="3 11">4.2.1.24</ecNumber>
    </recommendedName>
</protein>
<dbReference type="InterPro" id="IPR013785">
    <property type="entry name" value="Aldolase_TIM"/>
</dbReference>
<evidence type="ECO:0000256" key="10">
    <source>
        <dbReference type="PIRSR" id="PIRSR001415-5"/>
    </source>
</evidence>
<dbReference type="KEGG" id="sari:H5J25_08910"/>
<comment type="subunit">
    <text evidence="11">Homooctamer.</text>
</comment>
<gene>
    <name evidence="13" type="primary">hemB</name>
    <name evidence="13" type="ORF">H5J25_08910</name>
</gene>
<dbReference type="SMART" id="SM01004">
    <property type="entry name" value="ALAD"/>
    <property type="match status" value="1"/>
</dbReference>
<evidence type="ECO:0000256" key="9">
    <source>
        <dbReference type="PIRSR" id="PIRSR001415-1"/>
    </source>
</evidence>
<evidence type="ECO:0000256" key="5">
    <source>
        <dbReference type="ARBA" id="ARBA00023133"/>
    </source>
</evidence>
<keyword evidence="14" id="KW-1185">Reference proteome</keyword>
<accession>A0A974NXG0</accession>
<dbReference type="RefSeq" id="WP_202095755.1">
    <property type="nucleotide sequence ID" value="NZ_CP061035.1"/>
</dbReference>
<feature type="active site" description="Schiff-base intermediate with substrate" evidence="9">
    <location>
        <position position="200"/>
    </location>
</feature>
<sequence length="330" mass="35325">MSAAYPALRLRRTRASVWSRRLHAETVLTPADLIWPLFISEGQGIEDPIASLPGVSRWSVDNIVARAKEARDLGIACIALFPNTPAHLRTDRGEEALNPDNLMCRAIRALKDAVPEVGVLTDVALDPYTAHGHDGLLDEGGYVLNDQTAEVLVGQALNQAAAGADIIAPSDMMDGRVGLIRDALEGGGRHNVQIMSYAAKYASGFYGPFRDAVGSRGLLKGDKKTYQMDSANAEEALREVALDLAEGADSVMVKPGLPYLDIILRVKSEFQVPVFAYQVSGEYAMIEAAVAVGAAERDAVVLETLMAFKRAGCSGVLTYHALHAARLLAG</sequence>
<evidence type="ECO:0000256" key="2">
    <source>
        <dbReference type="ARBA" id="ARBA00008055"/>
    </source>
</evidence>
<keyword evidence="10" id="KW-0460">Magnesium</keyword>
<evidence type="ECO:0000256" key="6">
    <source>
        <dbReference type="ARBA" id="ARBA00023239"/>
    </source>
</evidence>
<dbReference type="Pfam" id="PF00490">
    <property type="entry name" value="ALAD"/>
    <property type="match status" value="1"/>
</dbReference>
<dbReference type="PRINTS" id="PR00144">
    <property type="entry name" value="DALDHYDRTASE"/>
</dbReference>
<evidence type="ECO:0000313" key="14">
    <source>
        <dbReference type="Proteomes" id="UP000595894"/>
    </source>
</evidence>
<feature type="binding site" evidence="10">
    <location>
        <position position="239"/>
    </location>
    <ligand>
        <name>Mg(2+)</name>
        <dbReference type="ChEBI" id="CHEBI:18420"/>
    </ligand>
</feature>
<dbReference type="GO" id="GO:0004655">
    <property type="term" value="F:porphobilinogen synthase activity"/>
    <property type="evidence" value="ECO:0007669"/>
    <property type="project" value="UniProtKB-EC"/>
</dbReference>
<dbReference type="Proteomes" id="UP000595894">
    <property type="component" value="Chromosome"/>
</dbReference>
<evidence type="ECO:0000256" key="8">
    <source>
        <dbReference type="ARBA" id="ARBA00047651"/>
    </source>
</evidence>
<comment type="similarity">
    <text evidence="2 12">Belongs to the ALAD family.</text>
</comment>
<dbReference type="GO" id="GO:0006783">
    <property type="term" value="P:heme biosynthetic process"/>
    <property type="evidence" value="ECO:0007669"/>
    <property type="project" value="UniProtKB-KW"/>
</dbReference>
<evidence type="ECO:0000313" key="13">
    <source>
        <dbReference type="EMBL" id="QQV78692.1"/>
    </source>
</evidence>
<dbReference type="SUPFAM" id="SSF51569">
    <property type="entry name" value="Aldolase"/>
    <property type="match status" value="1"/>
</dbReference>
<evidence type="ECO:0000256" key="12">
    <source>
        <dbReference type="RuleBase" id="RU004161"/>
    </source>
</evidence>
<evidence type="ECO:0000256" key="7">
    <source>
        <dbReference type="ARBA" id="ARBA00023244"/>
    </source>
</evidence>
<dbReference type="EC" id="4.2.1.24" evidence="3 11"/>
<keyword evidence="6 11" id="KW-0456">Lyase</keyword>
<evidence type="ECO:0000256" key="1">
    <source>
        <dbReference type="ARBA" id="ARBA00004694"/>
    </source>
</evidence>
<keyword evidence="5" id="KW-0350">Heme biosynthesis</keyword>
<keyword evidence="7 11" id="KW-0627">Porphyrin biosynthesis</keyword>
<dbReference type="Gene3D" id="3.20.20.70">
    <property type="entry name" value="Aldolase class I"/>
    <property type="match status" value="1"/>
</dbReference>
<evidence type="ECO:0000256" key="11">
    <source>
        <dbReference type="RuleBase" id="RU000515"/>
    </source>
</evidence>
<dbReference type="AlphaFoldDB" id="A0A974NXG0"/>
<dbReference type="NCBIfam" id="NF006762">
    <property type="entry name" value="PRK09283.1"/>
    <property type="match status" value="1"/>
</dbReference>
<dbReference type="FunFam" id="3.20.20.70:FF:000019">
    <property type="entry name" value="Delta-aminolevulinic acid dehydratase"/>
    <property type="match status" value="1"/>
</dbReference>
<dbReference type="PIRSF" id="PIRSF001415">
    <property type="entry name" value="Porphbilin_synth"/>
    <property type="match status" value="1"/>
</dbReference>
<reference evidence="14" key="1">
    <citation type="submission" date="2020-09" db="EMBL/GenBank/DDBJ databases">
        <title>Sphingomonas sp., a new species isolated from pork steak.</title>
        <authorList>
            <person name="Heidler von Heilborn D."/>
        </authorList>
    </citation>
    <scope>NUCLEOTIDE SEQUENCE [LARGE SCALE GENOMIC DNA]</scope>
</reference>
<dbReference type="PANTHER" id="PTHR11458">
    <property type="entry name" value="DELTA-AMINOLEVULINIC ACID DEHYDRATASE"/>
    <property type="match status" value="1"/>
</dbReference>
<dbReference type="PANTHER" id="PTHR11458:SF0">
    <property type="entry name" value="DELTA-AMINOLEVULINIC ACID DEHYDRATASE"/>
    <property type="match status" value="1"/>
</dbReference>